<keyword evidence="1" id="KW-0472">Membrane</keyword>
<keyword evidence="1" id="KW-0812">Transmembrane</keyword>
<feature type="transmembrane region" description="Helical" evidence="1">
    <location>
        <begin position="34"/>
        <end position="59"/>
    </location>
</feature>
<protein>
    <recommendedName>
        <fullName evidence="4">SGNH/GDSL hydrolase family protein</fullName>
    </recommendedName>
</protein>
<dbReference type="AlphaFoldDB" id="M7NJA5"/>
<evidence type="ECO:0000313" key="2">
    <source>
        <dbReference type="EMBL" id="EMR01855.1"/>
    </source>
</evidence>
<dbReference type="EMBL" id="AODQ01000086">
    <property type="protein sequence ID" value="EMR01855.1"/>
    <property type="molecule type" value="Genomic_DNA"/>
</dbReference>
<dbReference type="Proteomes" id="UP000011910">
    <property type="component" value="Unassembled WGS sequence"/>
</dbReference>
<evidence type="ECO:0000256" key="1">
    <source>
        <dbReference type="SAM" id="Phobius"/>
    </source>
</evidence>
<comment type="caution">
    <text evidence="2">The sequence shown here is derived from an EMBL/GenBank/DDBJ whole genome shotgun (WGS) entry which is preliminary data.</text>
</comment>
<dbReference type="eggNOG" id="ENOG50322WM">
    <property type="taxonomic scope" value="Bacteria"/>
</dbReference>
<evidence type="ECO:0000313" key="3">
    <source>
        <dbReference type="Proteomes" id="UP000011910"/>
    </source>
</evidence>
<reference evidence="2 3" key="1">
    <citation type="journal article" date="2013" name="Genome Announc.">
        <title>Draft Genome Sequence of Cesiribacter andamanensis Strain AMV16T, Isolated from a Soil Sample from a Mud Volcano in the Andaman Islands, India.</title>
        <authorList>
            <person name="Shivaji S."/>
            <person name="Ara S."/>
            <person name="Begum Z."/>
            <person name="Srinivas T.N."/>
            <person name="Singh A."/>
            <person name="Kumar Pinnaka A."/>
        </authorList>
    </citation>
    <scope>NUCLEOTIDE SEQUENCE [LARGE SCALE GENOMIC DNA]</scope>
    <source>
        <strain evidence="2 3">AMV16</strain>
    </source>
</reference>
<accession>M7NJA5</accession>
<name>M7NJA5_9BACT</name>
<keyword evidence="3" id="KW-1185">Reference proteome</keyword>
<dbReference type="SUPFAM" id="SSF52266">
    <property type="entry name" value="SGNH hydrolase"/>
    <property type="match status" value="1"/>
</dbReference>
<organism evidence="2 3">
    <name type="scientific">Cesiribacter andamanensis AMV16</name>
    <dbReference type="NCBI Taxonomy" id="1279009"/>
    <lineage>
        <taxon>Bacteria</taxon>
        <taxon>Pseudomonadati</taxon>
        <taxon>Bacteroidota</taxon>
        <taxon>Cytophagia</taxon>
        <taxon>Cytophagales</taxon>
        <taxon>Cesiribacteraceae</taxon>
        <taxon>Cesiribacter</taxon>
    </lineage>
</organism>
<evidence type="ECO:0008006" key="4">
    <source>
        <dbReference type="Google" id="ProtNLM"/>
    </source>
</evidence>
<sequence>MLSRALRPYRQSLVQTKGVNQRGAKARFVRSSMLVLLLLVPVTFIGDRLLGAGLEWLLLESNFRYSRLYGGTAQADVVVLGNSRGHAFYEPEMEKLSGRTIFNLSYNALPISVGRALVEDYLDRYTPSVLVVDVSMLTKTEEQITNSFKAYESLSPRLDKLIERSSEETSTASQIFSLYRFNSEVFHRALYYLAKTDDDWILDKQISATMARNSRDLDRVSFRITKDRMRDLRHIIEVAERKGVTVNLVMGPYYPGYLKKISNLDQFLATIETATGYEVEDYSGLIRQDAMFSDYLHLNKDGSSIFLAELYEDEVF</sequence>
<gene>
    <name evidence="2" type="ORF">ADICEAN_03014</name>
</gene>
<proteinExistence type="predicted"/>
<keyword evidence="1" id="KW-1133">Transmembrane helix</keyword>